<comment type="caution">
    <text evidence="1">The sequence shown here is derived from an EMBL/GenBank/DDBJ whole genome shotgun (WGS) entry which is preliminary data.</text>
</comment>
<name>A0A8T2NHG0_9TELE</name>
<evidence type="ECO:0000313" key="2">
    <source>
        <dbReference type="Proteomes" id="UP000824540"/>
    </source>
</evidence>
<proteinExistence type="predicted"/>
<gene>
    <name evidence="1" type="ORF">JZ751_025399</name>
</gene>
<accession>A0A8T2NHG0</accession>
<reference evidence="1" key="1">
    <citation type="thesis" date="2021" institute="BYU ScholarsArchive" country="Provo, UT, USA">
        <title>Applications of and Algorithms for Genome Assembly and Genomic Analyses with an Emphasis on Marine Teleosts.</title>
        <authorList>
            <person name="Pickett B.D."/>
        </authorList>
    </citation>
    <scope>NUCLEOTIDE SEQUENCE</scope>
    <source>
        <strain evidence="1">HI-2016</strain>
    </source>
</reference>
<protein>
    <submittedName>
        <fullName evidence="1">Uncharacterized protein</fullName>
    </submittedName>
</protein>
<dbReference type="EMBL" id="JAFBMS010000062">
    <property type="protein sequence ID" value="KAG9338730.1"/>
    <property type="molecule type" value="Genomic_DNA"/>
</dbReference>
<dbReference type="Proteomes" id="UP000824540">
    <property type="component" value="Unassembled WGS sequence"/>
</dbReference>
<keyword evidence="2" id="KW-1185">Reference proteome</keyword>
<evidence type="ECO:0000313" key="1">
    <source>
        <dbReference type="EMBL" id="KAG9338730.1"/>
    </source>
</evidence>
<organism evidence="1 2">
    <name type="scientific">Albula glossodonta</name>
    <name type="common">roundjaw bonefish</name>
    <dbReference type="NCBI Taxonomy" id="121402"/>
    <lineage>
        <taxon>Eukaryota</taxon>
        <taxon>Metazoa</taxon>
        <taxon>Chordata</taxon>
        <taxon>Craniata</taxon>
        <taxon>Vertebrata</taxon>
        <taxon>Euteleostomi</taxon>
        <taxon>Actinopterygii</taxon>
        <taxon>Neopterygii</taxon>
        <taxon>Teleostei</taxon>
        <taxon>Albuliformes</taxon>
        <taxon>Albulidae</taxon>
        <taxon>Albula</taxon>
    </lineage>
</organism>
<sequence>MQHGKPGKRTRNVVPDLKRLAVAPLRGQVEGCPSQAFCGIHLSTIVQQQFGRLHVVPQGRIVQGGHLLAVLDVEPRPAQDQQVHHGSRAGPRCQVQRCHEVHVSHAHLGPSCSTDVQGGSPILAPGVGVGATVQEEFNASLVPGQHGQLQGAHVSALIPVHGHPGPQQQLHHVAPPVEHSPVQRGPFVDVTGISLCFEPQQDLHRAQVPIGRGQVQRRLARARSHLMGGPQLQQVLGRLCMAVPAGSAARWSFRSSRGECCRLGGRRGQRRSCQRFSTAARRIFFSAAYSDTESCSSIQAHRTSGGTGISRGGHGGVYCRLTLSHRACSDTCAESADSITPRGRKVAPRQPRPH</sequence>
<dbReference type="AlphaFoldDB" id="A0A8T2NHG0"/>